<keyword evidence="3" id="KW-1185">Reference proteome</keyword>
<reference evidence="3" key="1">
    <citation type="journal article" date="2019" name="Int. J. Syst. Evol. Microbiol.">
        <title>The Global Catalogue of Microorganisms (GCM) 10K type strain sequencing project: providing services to taxonomists for standard genome sequencing and annotation.</title>
        <authorList>
            <consortium name="The Broad Institute Genomics Platform"/>
            <consortium name="The Broad Institute Genome Sequencing Center for Infectious Disease"/>
            <person name="Wu L."/>
            <person name="Ma J."/>
        </authorList>
    </citation>
    <scope>NUCLEOTIDE SEQUENCE [LARGE SCALE GENOMIC DNA]</scope>
    <source>
        <strain evidence="3">CCUG 55995</strain>
    </source>
</reference>
<keyword evidence="1" id="KW-0732">Signal</keyword>
<proteinExistence type="predicted"/>
<name>A0ABV9IG63_9DEIO</name>
<sequence>MRIGHVCLGAVLLSSATLAGAQCVKTPTRAFDGLVPIVYPRSNGGSALLQRGCDAGAQQLARDVMSNARAQGVPVTWVEIYAARNWGSSFHDLIYKTRAYGFAQASFTKYNLVPKSKITGGEFLVYANKGGKYVAMATYREGTSTANTMDVFVVYGN</sequence>
<dbReference type="EMBL" id="JBHSEI010000015">
    <property type="protein sequence ID" value="MFC4640384.1"/>
    <property type="molecule type" value="Genomic_DNA"/>
</dbReference>
<dbReference type="RefSeq" id="WP_380063358.1">
    <property type="nucleotide sequence ID" value="NZ_JBHSEI010000015.1"/>
</dbReference>
<accession>A0ABV9IG63</accession>
<protein>
    <submittedName>
        <fullName evidence="2">Uncharacterized protein</fullName>
    </submittedName>
</protein>
<organism evidence="2 3">
    <name type="scientific">Deinococcus hohokamensis</name>
    <dbReference type="NCBI Taxonomy" id="309883"/>
    <lineage>
        <taxon>Bacteria</taxon>
        <taxon>Thermotogati</taxon>
        <taxon>Deinococcota</taxon>
        <taxon>Deinococci</taxon>
        <taxon>Deinococcales</taxon>
        <taxon>Deinococcaceae</taxon>
        <taxon>Deinococcus</taxon>
    </lineage>
</organism>
<evidence type="ECO:0000313" key="3">
    <source>
        <dbReference type="Proteomes" id="UP001595952"/>
    </source>
</evidence>
<comment type="caution">
    <text evidence="2">The sequence shown here is derived from an EMBL/GenBank/DDBJ whole genome shotgun (WGS) entry which is preliminary data.</text>
</comment>
<evidence type="ECO:0000313" key="2">
    <source>
        <dbReference type="EMBL" id="MFC4640384.1"/>
    </source>
</evidence>
<dbReference type="Proteomes" id="UP001595952">
    <property type="component" value="Unassembled WGS sequence"/>
</dbReference>
<gene>
    <name evidence="2" type="ORF">ACFO0D_18805</name>
</gene>
<feature type="signal peptide" evidence="1">
    <location>
        <begin position="1"/>
        <end position="21"/>
    </location>
</feature>
<feature type="chain" id="PRO_5046359868" evidence="1">
    <location>
        <begin position="22"/>
        <end position="157"/>
    </location>
</feature>
<evidence type="ECO:0000256" key="1">
    <source>
        <dbReference type="SAM" id="SignalP"/>
    </source>
</evidence>